<keyword evidence="3" id="KW-1185">Reference proteome</keyword>
<protein>
    <submittedName>
        <fullName evidence="2">Uncharacterized protein</fullName>
    </submittedName>
</protein>
<sequence>MVNPIGPSVNRTWTETSTFELIKYSRSRHCSLSSSQSENLAGANRSSQGASEWTHFNQPKLSLVIQTTKTDYEAQPHTADSAIKLHQNIVLKVLWNNTGLPLETSGHSKSIPRNGNETDGIFVLVGQVDLNEVSERFSTSRLGEVPLKAVCRDSLAGVRYASDFQAESLVFNRFQIRFRKQNECLKFIEKIESICPCRIGTSSSQEIGIRTNPSQISTEIYNSKLISEQSTARHSLTGITCAQESSIGNKVLDIQGRSSSFAAQCEERPYYLNKKIADHESYPQILNKFIGASQAEGTNQDHNFSEKSFNFGPEPLYEAEPIDDTKLKQNIHDILLDPGFEDFVKKKIKQPYSFIFLCL</sequence>
<dbReference type="AlphaFoldDB" id="A0AAV0B402"/>
<name>A0AAV0B402_PHAPC</name>
<comment type="caution">
    <text evidence="2">The sequence shown here is derived from an EMBL/GenBank/DDBJ whole genome shotgun (WGS) entry which is preliminary data.</text>
</comment>
<organism evidence="2 3">
    <name type="scientific">Phakopsora pachyrhizi</name>
    <name type="common">Asian soybean rust disease fungus</name>
    <dbReference type="NCBI Taxonomy" id="170000"/>
    <lineage>
        <taxon>Eukaryota</taxon>
        <taxon>Fungi</taxon>
        <taxon>Dikarya</taxon>
        <taxon>Basidiomycota</taxon>
        <taxon>Pucciniomycotina</taxon>
        <taxon>Pucciniomycetes</taxon>
        <taxon>Pucciniales</taxon>
        <taxon>Phakopsoraceae</taxon>
        <taxon>Phakopsora</taxon>
    </lineage>
</organism>
<evidence type="ECO:0000256" key="1">
    <source>
        <dbReference type="SAM" id="MobiDB-lite"/>
    </source>
</evidence>
<evidence type="ECO:0000313" key="3">
    <source>
        <dbReference type="Proteomes" id="UP001153365"/>
    </source>
</evidence>
<reference evidence="2" key="1">
    <citation type="submission" date="2022-06" db="EMBL/GenBank/DDBJ databases">
        <authorList>
            <consortium name="SYNGENTA / RWTH Aachen University"/>
        </authorList>
    </citation>
    <scope>NUCLEOTIDE SEQUENCE</scope>
</reference>
<gene>
    <name evidence="2" type="ORF">PPACK8108_LOCUS10742</name>
</gene>
<evidence type="ECO:0000313" key="2">
    <source>
        <dbReference type="EMBL" id="CAH7675712.1"/>
    </source>
</evidence>
<proteinExistence type="predicted"/>
<dbReference type="Proteomes" id="UP001153365">
    <property type="component" value="Unassembled WGS sequence"/>
</dbReference>
<feature type="region of interest" description="Disordered" evidence="1">
    <location>
        <begin position="33"/>
        <end position="52"/>
    </location>
</feature>
<accession>A0AAV0B402</accession>
<dbReference type="EMBL" id="CALTRL010002407">
    <property type="protein sequence ID" value="CAH7675712.1"/>
    <property type="molecule type" value="Genomic_DNA"/>
</dbReference>